<keyword evidence="12" id="KW-1185">Reference proteome</keyword>
<accession>A0AAV4D6E9</accession>
<dbReference type="SUPFAM" id="SSF49503">
    <property type="entry name" value="Cupredoxins"/>
    <property type="match status" value="1"/>
</dbReference>
<evidence type="ECO:0000256" key="7">
    <source>
        <dbReference type="RuleBase" id="RU004375"/>
    </source>
</evidence>
<feature type="transmembrane region" description="Helical" evidence="9">
    <location>
        <begin position="301"/>
        <end position="325"/>
    </location>
</feature>
<dbReference type="GO" id="GO:0048013">
    <property type="term" value="P:ephrin receptor signaling pathway"/>
    <property type="evidence" value="ECO:0007669"/>
    <property type="project" value="TreeGrafter"/>
</dbReference>
<dbReference type="PRINTS" id="PR01347">
    <property type="entry name" value="EPHRIN"/>
</dbReference>
<keyword evidence="4" id="KW-1015">Disulfide bond</keyword>
<gene>
    <name evidence="11" type="ORF">PoB_006618700</name>
</gene>
<reference evidence="11 12" key="1">
    <citation type="journal article" date="2021" name="Elife">
        <title>Chloroplast acquisition without the gene transfer in kleptoplastic sea slugs, Plakobranchus ocellatus.</title>
        <authorList>
            <person name="Maeda T."/>
            <person name="Takahashi S."/>
            <person name="Yoshida T."/>
            <person name="Shimamura S."/>
            <person name="Takaki Y."/>
            <person name="Nagai Y."/>
            <person name="Toyoda A."/>
            <person name="Suzuki Y."/>
            <person name="Arimoto A."/>
            <person name="Ishii H."/>
            <person name="Satoh N."/>
            <person name="Nishiyama T."/>
            <person name="Hasebe M."/>
            <person name="Maruyama T."/>
            <person name="Minagawa J."/>
            <person name="Obokata J."/>
            <person name="Shigenobu S."/>
        </authorList>
    </citation>
    <scope>NUCLEOTIDE SEQUENCE [LARGE SCALE GENOMIC DNA]</scope>
</reference>
<feature type="domain" description="Ephrin RBD" evidence="10">
    <location>
        <begin position="14"/>
        <end position="166"/>
    </location>
</feature>
<dbReference type="Proteomes" id="UP000735302">
    <property type="component" value="Unassembled WGS sequence"/>
</dbReference>
<keyword evidence="5" id="KW-0325">Glycoprotein</keyword>
<dbReference type="Pfam" id="PF00812">
    <property type="entry name" value="Ephrin"/>
    <property type="match status" value="1"/>
</dbReference>
<evidence type="ECO:0000256" key="1">
    <source>
        <dbReference type="ARBA" id="ARBA00004370"/>
    </source>
</evidence>
<comment type="caution">
    <text evidence="6">Lacks conserved residue(s) required for the propagation of feature annotation.</text>
</comment>
<sequence length="329" mass="35186">MIRTALKARGADSRGRRSVYTVGPLVPSFDCLNADKFAKDSNANHIVVHEGDSVNIYCPHYVGSDVPQHQWEYYKIYLVSKESYDMCVINDLNAVRSVLVCNNPLKPIPIQTTLLVLNFNPQPSGIDFNVDEDYYFISTSHGHAGDMINRYHGACHTKNMKMVLQVREKESTPGNSGGSGNNNNNNGGGNNNGPDQPRTQATVPPTLRSSSTTTTTTTTTTARPTSSTAVHTKSPTRSKPLGGGANSGVGKDGEPVPGSDGFPNDDTVIHAHGGRGGQTDNQNINSGIIDDSGSAGSALSLYSASVSLSRLYTLFICLVIGYLVVPNIR</sequence>
<comment type="similarity">
    <text evidence="6 7">Belongs to the ephrin family.</text>
</comment>
<dbReference type="PROSITE" id="PS51551">
    <property type="entry name" value="EPHRIN_RBD_2"/>
    <property type="match status" value="1"/>
</dbReference>
<evidence type="ECO:0000256" key="6">
    <source>
        <dbReference type="PROSITE-ProRule" id="PRU00884"/>
    </source>
</evidence>
<dbReference type="AlphaFoldDB" id="A0AAV4D6E9"/>
<evidence type="ECO:0000256" key="2">
    <source>
        <dbReference type="ARBA" id="ARBA00022729"/>
    </source>
</evidence>
<keyword evidence="9" id="KW-0812">Transmembrane</keyword>
<dbReference type="Gene3D" id="2.60.40.420">
    <property type="entry name" value="Cupredoxins - blue copper proteins"/>
    <property type="match status" value="1"/>
</dbReference>
<comment type="caution">
    <text evidence="11">The sequence shown here is derived from an EMBL/GenBank/DDBJ whole genome shotgun (WGS) entry which is preliminary data.</text>
</comment>
<evidence type="ECO:0000256" key="9">
    <source>
        <dbReference type="SAM" id="Phobius"/>
    </source>
</evidence>
<keyword evidence="3 7" id="KW-0472">Membrane</keyword>
<name>A0AAV4D6E9_9GAST</name>
<dbReference type="EMBL" id="BLXT01007504">
    <property type="protein sequence ID" value="GFO39682.1"/>
    <property type="molecule type" value="Genomic_DNA"/>
</dbReference>
<dbReference type="GO" id="GO:0046875">
    <property type="term" value="F:ephrin receptor binding"/>
    <property type="evidence" value="ECO:0007669"/>
    <property type="project" value="TreeGrafter"/>
</dbReference>
<feature type="compositionally biased region" description="Low complexity" evidence="8">
    <location>
        <begin position="202"/>
        <end position="230"/>
    </location>
</feature>
<evidence type="ECO:0000313" key="11">
    <source>
        <dbReference type="EMBL" id="GFO39682.1"/>
    </source>
</evidence>
<dbReference type="InterPro" id="IPR008972">
    <property type="entry name" value="Cupredoxin"/>
</dbReference>
<evidence type="ECO:0000256" key="4">
    <source>
        <dbReference type="ARBA" id="ARBA00023157"/>
    </source>
</evidence>
<dbReference type="PANTHER" id="PTHR11304">
    <property type="entry name" value="EPHRIN"/>
    <property type="match status" value="1"/>
</dbReference>
<keyword evidence="9" id="KW-1133">Transmembrane helix</keyword>
<protein>
    <submittedName>
        <fullName evidence="11">Ephrin-b2</fullName>
    </submittedName>
</protein>
<evidence type="ECO:0000256" key="5">
    <source>
        <dbReference type="ARBA" id="ARBA00023180"/>
    </source>
</evidence>
<feature type="region of interest" description="Disordered" evidence="8">
    <location>
        <begin position="169"/>
        <end position="288"/>
    </location>
</feature>
<evidence type="ECO:0000313" key="12">
    <source>
        <dbReference type="Proteomes" id="UP000735302"/>
    </source>
</evidence>
<evidence type="ECO:0000259" key="10">
    <source>
        <dbReference type="PROSITE" id="PS51551"/>
    </source>
</evidence>
<keyword evidence="2" id="KW-0732">Signal</keyword>
<proteinExistence type="inferred from homology"/>
<dbReference type="InterPro" id="IPR031328">
    <property type="entry name" value="Ephrin"/>
</dbReference>
<dbReference type="GO" id="GO:0005886">
    <property type="term" value="C:plasma membrane"/>
    <property type="evidence" value="ECO:0007669"/>
    <property type="project" value="TreeGrafter"/>
</dbReference>
<dbReference type="PANTHER" id="PTHR11304:SF29">
    <property type="entry name" value="EPHRIN"/>
    <property type="match status" value="1"/>
</dbReference>
<dbReference type="InterPro" id="IPR001799">
    <property type="entry name" value="Ephrin_RBD"/>
</dbReference>
<comment type="subcellular location">
    <subcellularLocation>
        <location evidence="1">Membrane</location>
    </subcellularLocation>
</comment>
<feature type="compositionally biased region" description="Gly residues" evidence="8">
    <location>
        <begin position="175"/>
        <end position="191"/>
    </location>
</feature>
<evidence type="ECO:0000256" key="3">
    <source>
        <dbReference type="ARBA" id="ARBA00023136"/>
    </source>
</evidence>
<evidence type="ECO:0000256" key="8">
    <source>
        <dbReference type="SAM" id="MobiDB-lite"/>
    </source>
</evidence>
<dbReference type="GO" id="GO:0007411">
    <property type="term" value="P:axon guidance"/>
    <property type="evidence" value="ECO:0007669"/>
    <property type="project" value="TreeGrafter"/>
</dbReference>
<organism evidence="11 12">
    <name type="scientific">Plakobranchus ocellatus</name>
    <dbReference type="NCBI Taxonomy" id="259542"/>
    <lineage>
        <taxon>Eukaryota</taxon>
        <taxon>Metazoa</taxon>
        <taxon>Spiralia</taxon>
        <taxon>Lophotrochozoa</taxon>
        <taxon>Mollusca</taxon>
        <taxon>Gastropoda</taxon>
        <taxon>Heterobranchia</taxon>
        <taxon>Euthyneura</taxon>
        <taxon>Panpulmonata</taxon>
        <taxon>Sacoglossa</taxon>
        <taxon>Placobranchoidea</taxon>
        <taxon>Plakobranchidae</taxon>
        <taxon>Plakobranchus</taxon>
    </lineage>
</organism>